<feature type="compositionally biased region" description="Acidic residues" evidence="1">
    <location>
        <begin position="45"/>
        <end position="60"/>
    </location>
</feature>
<dbReference type="AlphaFoldDB" id="A0A9W7STJ9"/>
<protein>
    <submittedName>
        <fullName evidence="2">Uncharacterized protein</fullName>
    </submittedName>
</protein>
<feature type="region of interest" description="Disordered" evidence="1">
    <location>
        <begin position="36"/>
        <end position="60"/>
    </location>
</feature>
<evidence type="ECO:0000313" key="3">
    <source>
        <dbReference type="Proteomes" id="UP001138500"/>
    </source>
</evidence>
<reference evidence="2 3" key="2">
    <citation type="journal article" date="2021" name="Curr. Genet.">
        <title>Genetic response to nitrogen starvation in the aggressive Eucalyptus foliar pathogen Teratosphaeria destructans.</title>
        <authorList>
            <person name="Havenga M."/>
            <person name="Wingfield B.D."/>
            <person name="Wingfield M.J."/>
            <person name="Dreyer L.L."/>
            <person name="Roets F."/>
            <person name="Aylward J."/>
        </authorList>
    </citation>
    <scope>NUCLEOTIDE SEQUENCE [LARGE SCALE GENOMIC DNA]</scope>
    <source>
        <strain evidence="2">CMW44962</strain>
    </source>
</reference>
<comment type="caution">
    <text evidence="2">The sequence shown here is derived from an EMBL/GenBank/DDBJ whole genome shotgun (WGS) entry which is preliminary data.</text>
</comment>
<evidence type="ECO:0000313" key="2">
    <source>
        <dbReference type="EMBL" id="KAH9828252.1"/>
    </source>
</evidence>
<evidence type="ECO:0000256" key="1">
    <source>
        <dbReference type="SAM" id="MobiDB-lite"/>
    </source>
</evidence>
<dbReference type="EMBL" id="RIBY02001701">
    <property type="protein sequence ID" value="KAH9828252.1"/>
    <property type="molecule type" value="Genomic_DNA"/>
</dbReference>
<gene>
    <name evidence="2" type="ORF">Tdes44962_MAKER09419</name>
</gene>
<proteinExistence type="predicted"/>
<dbReference type="Proteomes" id="UP001138500">
    <property type="component" value="Unassembled WGS sequence"/>
</dbReference>
<reference evidence="2 3" key="1">
    <citation type="journal article" date="2018" name="IMA Fungus">
        <title>IMA Genome-F 10: Nine draft genome sequences of Claviceps purpurea s.lat., including C. arundinis, C. humidiphila, and C. cf. spartinae, pseudomolecules for the pitch canker pathogen Fusarium circinatum, draft genome of Davidsoniella eucalypti, Grosmannia galeiformis, Quambalaria eucalypti, and Teratosphaeria destructans.</title>
        <authorList>
            <person name="Wingfield B.D."/>
            <person name="Liu M."/>
            <person name="Nguyen H.D."/>
            <person name="Lane F.A."/>
            <person name="Morgan S.W."/>
            <person name="De Vos L."/>
            <person name="Wilken P.M."/>
            <person name="Duong T.A."/>
            <person name="Aylward J."/>
            <person name="Coetzee M.P."/>
            <person name="Dadej K."/>
            <person name="De Beer Z.W."/>
            <person name="Findlay W."/>
            <person name="Havenga M."/>
            <person name="Kolarik M."/>
            <person name="Menzies J.G."/>
            <person name="Naidoo K."/>
            <person name="Pochopski O."/>
            <person name="Shoukouhi P."/>
            <person name="Santana Q.C."/>
            <person name="Seifert K.A."/>
            <person name="Soal N."/>
            <person name="Steenkamp E.T."/>
            <person name="Tatham C.T."/>
            <person name="van der Nest M.A."/>
            <person name="Wingfield M.J."/>
        </authorList>
    </citation>
    <scope>NUCLEOTIDE SEQUENCE [LARGE SCALE GENOMIC DNA]</scope>
    <source>
        <strain evidence="2">CMW44962</strain>
    </source>
</reference>
<organism evidence="2 3">
    <name type="scientific">Teratosphaeria destructans</name>
    <dbReference type="NCBI Taxonomy" id="418781"/>
    <lineage>
        <taxon>Eukaryota</taxon>
        <taxon>Fungi</taxon>
        <taxon>Dikarya</taxon>
        <taxon>Ascomycota</taxon>
        <taxon>Pezizomycotina</taxon>
        <taxon>Dothideomycetes</taxon>
        <taxon>Dothideomycetidae</taxon>
        <taxon>Mycosphaerellales</taxon>
        <taxon>Teratosphaeriaceae</taxon>
        <taxon>Teratosphaeria</taxon>
    </lineage>
</organism>
<name>A0A9W7STJ9_9PEZI</name>
<keyword evidence="3" id="KW-1185">Reference proteome</keyword>
<sequence>MARSRDGCFLATYQTDGLDEGETQNGVGEELTTERWVAGDGVQEGSEDETDPDTGLEYVD</sequence>
<accession>A0A9W7STJ9</accession>